<keyword evidence="8" id="KW-1185">Reference proteome</keyword>
<name>A0ABT8QYC9_9BACT</name>
<dbReference type="Proteomes" id="UP001168528">
    <property type="component" value="Unassembled WGS sequence"/>
</dbReference>
<evidence type="ECO:0000256" key="3">
    <source>
        <dbReference type="ARBA" id="ARBA00022989"/>
    </source>
</evidence>
<dbReference type="RefSeq" id="WP_302035644.1">
    <property type="nucleotide sequence ID" value="NZ_JAUKPO010000001.1"/>
</dbReference>
<feature type="transmembrane region" description="Helical" evidence="5">
    <location>
        <begin position="187"/>
        <end position="206"/>
    </location>
</feature>
<evidence type="ECO:0000313" key="8">
    <source>
        <dbReference type="Proteomes" id="UP001168528"/>
    </source>
</evidence>
<comment type="caution">
    <text evidence="7">The sequence shown here is derived from an EMBL/GenBank/DDBJ whole genome shotgun (WGS) entry which is preliminary data.</text>
</comment>
<dbReference type="EMBL" id="JAUKPO010000001">
    <property type="protein sequence ID" value="MDO1444842.1"/>
    <property type="molecule type" value="Genomic_DNA"/>
</dbReference>
<dbReference type="PANTHER" id="PTHR39535">
    <property type="entry name" value="SPORULATION-DELAYING PROTEIN SDPB"/>
    <property type="match status" value="1"/>
</dbReference>
<feature type="transmembrane region" description="Helical" evidence="5">
    <location>
        <begin position="40"/>
        <end position="60"/>
    </location>
</feature>
<evidence type="ECO:0000256" key="5">
    <source>
        <dbReference type="SAM" id="Phobius"/>
    </source>
</evidence>
<evidence type="ECO:0000256" key="1">
    <source>
        <dbReference type="ARBA" id="ARBA00004127"/>
    </source>
</evidence>
<feature type="transmembrane region" description="Helical" evidence="5">
    <location>
        <begin position="365"/>
        <end position="383"/>
    </location>
</feature>
<keyword evidence="3 5" id="KW-1133">Transmembrane helix</keyword>
<feature type="transmembrane region" description="Helical" evidence="5">
    <location>
        <begin position="99"/>
        <end position="120"/>
    </location>
</feature>
<organism evidence="7 8">
    <name type="scientific">Rhodocytophaga aerolata</name>
    <dbReference type="NCBI Taxonomy" id="455078"/>
    <lineage>
        <taxon>Bacteria</taxon>
        <taxon>Pseudomonadati</taxon>
        <taxon>Bacteroidota</taxon>
        <taxon>Cytophagia</taxon>
        <taxon>Cytophagales</taxon>
        <taxon>Rhodocytophagaceae</taxon>
        <taxon>Rhodocytophaga</taxon>
    </lineage>
</organism>
<proteinExistence type="predicted"/>
<keyword evidence="4 5" id="KW-0472">Membrane</keyword>
<dbReference type="InterPro" id="IPR052964">
    <property type="entry name" value="Sporulation_signal_mat"/>
</dbReference>
<protein>
    <submittedName>
        <fullName evidence="7">HTTM domain-containing protein</fullName>
    </submittedName>
</protein>
<sequence length="536" mass="62088">MEGNHVSTKTPPTITTESKNTQGALFFLEQRFNSLFALDLRSLALMRIGVGLVIILDLIIRATSLEAHYSNTGILPLEVLFRYAWNPNYVSVYTMAGSWQIQALIFLLNGICAFCLMVGYRTRLFTFLCWICILSLHNRNPLIQQGGDDLLRLLLFWGMFLPWGYYYSLDAAKISKSELSSNNYVSLAGFAYVCQIFYVYFFSALLKSSPEWNQEYTALYYALNLDQLVTPFGKLLLELGDGLKLMTFMTYYTELILPFFLLVPFFTGYFRLAFVIGMVLFHIGISMTLYVGLFPLINIVSVLGLLPTMVQNRLNSRHDYLYDRAISFYKRQRSKFITWQQLRTYSLKAGEEQEILKNYVPSEKWLTSLFITFCIGYTLLWNIGNLKLPVPPLDNARWVGHLLRIDQFWGMFAPAVFKDDGWFVLLGKTVNGKQLDITNPDGPVTFEKPAVVADFFKDDRWRKYHENILFVNNSHYRLYYCAYLTNQWNARQTDPGNRIPNLQIIYMKEVTKPDYQPSPPVKELLFDCNTVLPDVK</sequence>
<reference evidence="7" key="1">
    <citation type="submission" date="2023-07" db="EMBL/GenBank/DDBJ databases">
        <title>The genome sequence of Rhodocytophaga aerolata KACC 12507.</title>
        <authorList>
            <person name="Zhang X."/>
        </authorList>
    </citation>
    <scope>NUCLEOTIDE SEQUENCE</scope>
    <source>
        <strain evidence="7">KACC 12507</strain>
    </source>
</reference>
<evidence type="ECO:0000313" key="7">
    <source>
        <dbReference type="EMBL" id="MDO1444842.1"/>
    </source>
</evidence>
<feature type="transmembrane region" description="Helical" evidence="5">
    <location>
        <begin position="257"/>
        <end position="281"/>
    </location>
</feature>
<feature type="domain" description="HTTM-like" evidence="6">
    <location>
        <begin position="35"/>
        <end position="310"/>
    </location>
</feature>
<accession>A0ABT8QYC9</accession>
<gene>
    <name evidence="7" type="ORF">Q0590_01200</name>
</gene>
<feature type="transmembrane region" description="Helical" evidence="5">
    <location>
        <begin position="288"/>
        <end position="310"/>
    </location>
</feature>
<dbReference type="InterPro" id="IPR011020">
    <property type="entry name" value="HTTM-like"/>
</dbReference>
<dbReference type="PANTHER" id="PTHR39535:SF2">
    <property type="entry name" value="HTTM DOMAIN-CONTAINING PROTEIN"/>
    <property type="match status" value="1"/>
</dbReference>
<evidence type="ECO:0000259" key="6">
    <source>
        <dbReference type="SMART" id="SM00752"/>
    </source>
</evidence>
<comment type="subcellular location">
    <subcellularLocation>
        <location evidence="1">Endomembrane system</location>
        <topology evidence="1">Multi-pass membrane protein</topology>
    </subcellularLocation>
</comment>
<feature type="transmembrane region" description="Helical" evidence="5">
    <location>
        <begin position="150"/>
        <end position="167"/>
    </location>
</feature>
<evidence type="ECO:0000256" key="2">
    <source>
        <dbReference type="ARBA" id="ARBA00022692"/>
    </source>
</evidence>
<keyword evidence="2 5" id="KW-0812">Transmembrane</keyword>
<dbReference type="SMART" id="SM00752">
    <property type="entry name" value="HTTM"/>
    <property type="match status" value="1"/>
</dbReference>
<evidence type="ECO:0000256" key="4">
    <source>
        <dbReference type="ARBA" id="ARBA00023136"/>
    </source>
</evidence>